<protein>
    <recommendedName>
        <fullName evidence="4">Secreted protein</fullName>
    </recommendedName>
</protein>
<dbReference type="Proteomes" id="UP001611494">
    <property type="component" value="Unassembled WGS sequence"/>
</dbReference>
<evidence type="ECO:0000313" key="3">
    <source>
        <dbReference type="Proteomes" id="UP001611494"/>
    </source>
</evidence>
<comment type="caution">
    <text evidence="2">The sequence shown here is derived from an EMBL/GenBank/DDBJ whole genome shotgun (WGS) entry which is preliminary data.</text>
</comment>
<proteinExistence type="predicted"/>
<gene>
    <name evidence="2" type="ORF">ACH49Z_28265</name>
</gene>
<reference evidence="2 3" key="1">
    <citation type="submission" date="2024-10" db="EMBL/GenBank/DDBJ databases">
        <title>The Natural Products Discovery Center: Release of the First 8490 Sequenced Strains for Exploring Actinobacteria Biosynthetic Diversity.</title>
        <authorList>
            <person name="Kalkreuter E."/>
            <person name="Kautsar S.A."/>
            <person name="Yang D."/>
            <person name="Bader C.D."/>
            <person name="Teijaro C.N."/>
            <person name="Fluegel L."/>
            <person name="Davis C.M."/>
            <person name="Simpson J.R."/>
            <person name="Lauterbach L."/>
            <person name="Steele A.D."/>
            <person name="Gui C."/>
            <person name="Meng S."/>
            <person name="Li G."/>
            <person name="Viehrig K."/>
            <person name="Ye F."/>
            <person name="Su P."/>
            <person name="Kiefer A.F."/>
            <person name="Nichols A."/>
            <person name="Cepeda A.J."/>
            <person name="Yan W."/>
            <person name="Fan B."/>
            <person name="Jiang Y."/>
            <person name="Adhikari A."/>
            <person name="Zheng C.-J."/>
            <person name="Schuster L."/>
            <person name="Cowan T.M."/>
            <person name="Smanski M.J."/>
            <person name="Chevrette M.G."/>
            <person name="De Carvalho L.P.S."/>
            <person name="Shen B."/>
        </authorList>
    </citation>
    <scope>NUCLEOTIDE SEQUENCE [LARGE SCALE GENOMIC DNA]</scope>
    <source>
        <strain evidence="2 3">NPDC019377</strain>
    </source>
</reference>
<organism evidence="2 3">
    <name type="scientific">Nocardia testacea</name>
    <dbReference type="NCBI Taxonomy" id="248551"/>
    <lineage>
        <taxon>Bacteria</taxon>
        <taxon>Bacillati</taxon>
        <taxon>Actinomycetota</taxon>
        <taxon>Actinomycetes</taxon>
        <taxon>Mycobacteriales</taxon>
        <taxon>Nocardiaceae</taxon>
        <taxon>Nocardia</taxon>
    </lineage>
</organism>
<sequence length="74" mass="7069">MRSRFSTFAAAVSIAAAGVGVAAGAASAAPLPLTESAPVTGTEIQDEGTGSAEQLLPALLTLLTGSAGEVPTGN</sequence>
<evidence type="ECO:0000313" key="2">
    <source>
        <dbReference type="EMBL" id="MFI2233749.1"/>
    </source>
</evidence>
<feature type="signal peptide" evidence="1">
    <location>
        <begin position="1"/>
        <end position="28"/>
    </location>
</feature>
<dbReference type="EMBL" id="JBIRYL010000016">
    <property type="protein sequence ID" value="MFI2233749.1"/>
    <property type="molecule type" value="Genomic_DNA"/>
</dbReference>
<keyword evidence="3" id="KW-1185">Reference proteome</keyword>
<evidence type="ECO:0008006" key="4">
    <source>
        <dbReference type="Google" id="ProtNLM"/>
    </source>
</evidence>
<dbReference type="RefSeq" id="WP_397066115.1">
    <property type="nucleotide sequence ID" value="NZ_JBIRYL010000016.1"/>
</dbReference>
<evidence type="ECO:0000256" key="1">
    <source>
        <dbReference type="SAM" id="SignalP"/>
    </source>
</evidence>
<keyword evidence="1" id="KW-0732">Signal</keyword>
<name>A0ABW7W589_9NOCA</name>
<feature type="chain" id="PRO_5046088409" description="Secreted protein" evidence="1">
    <location>
        <begin position="29"/>
        <end position="74"/>
    </location>
</feature>
<accession>A0ABW7W589</accession>